<evidence type="ECO:0000259" key="4">
    <source>
        <dbReference type="SMART" id="SM00478"/>
    </source>
</evidence>
<dbReference type="EC" id="4.2.99.18" evidence="2"/>
<feature type="domain" description="HhH-GPD" evidence="4">
    <location>
        <begin position="130"/>
        <end position="289"/>
    </location>
</feature>
<dbReference type="GO" id="GO:0006285">
    <property type="term" value="P:base-excision repair, AP site formation"/>
    <property type="evidence" value="ECO:0007669"/>
    <property type="project" value="TreeGrafter"/>
</dbReference>
<dbReference type="AlphaFoldDB" id="A0A3B1CM33"/>
<accession>A0A3B1CM33</accession>
<evidence type="ECO:0000256" key="3">
    <source>
        <dbReference type="ARBA" id="ARBA00044632"/>
    </source>
</evidence>
<dbReference type="InterPro" id="IPR011257">
    <property type="entry name" value="DNA_glycosylase"/>
</dbReference>
<organism evidence="5">
    <name type="scientific">hydrothermal vent metagenome</name>
    <dbReference type="NCBI Taxonomy" id="652676"/>
    <lineage>
        <taxon>unclassified sequences</taxon>
        <taxon>metagenomes</taxon>
        <taxon>ecological metagenomes</taxon>
    </lineage>
</organism>
<comment type="catalytic activity">
    <reaction evidence="3">
        <text>2'-deoxyribonucleotide-(2'-deoxyribose 5'-phosphate)-2'-deoxyribonucleotide-DNA = a 3'-end 2'-deoxyribonucleotide-(2,3-dehydro-2,3-deoxyribose 5'-phosphate)-DNA + a 5'-end 5'-phospho-2'-deoxyribonucleoside-DNA + H(+)</text>
        <dbReference type="Rhea" id="RHEA:66592"/>
        <dbReference type="Rhea" id="RHEA-COMP:13180"/>
        <dbReference type="Rhea" id="RHEA-COMP:16897"/>
        <dbReference type="Rhea" id="RHEA-COMP:17067"/>
        <dbReference type="ChEBI" id="CHEBI:15378"/>
        <dbReference type="ChEBI" id="CHEBI:136412"/>
        <dbReference type="ChEBI" id="CHEBI:157695"/>
        <dbReference type="ChEBI" id="CHEBI:167181"/>
        <dbReference type="EC" id="4.2.99.18"/>
    </reaction>
</comment>
<dbReference type="GO" id="GO:0005634">
    <property type="term" value="C:nucleus"/>
    <property type="evidence" value="ECO:0007669"/>
    <property type="project" value="TreeGrafter"/>
</dbReference>
<dbReference type="PANTHER" id="PTHR10242">
    <property type="entry name" value="8-OXOGUANINE DNA GLYCOSYLASE"/>
    <property type="match status" value="1"/>
</dbReference>
<dbReference type="SUPFAM" id="SSF48150">
    <property type="entry name" value="DNA-glycosylase"/>
    <property type="match status" value="1"/>
</dbReference>
<dbReference type="InterPro" id="IPR052054">
    <property type="entry name" value="Oxidative_DNA_repair_enzyme"/>
</dbReference>
<dbReference type="InterPro" id="IPR003265">
    <property type="entry name" value="HhH-GPD_domain"/>
</dbReference>
<comment type="similarity">
    <text evidence="1">Belongs to the type-1 OGG1 family.</text>
</comment>
<name>A0A3B1CM33_9ZZZZ</name>
<dbReference type="PANTHER" id="PTHR10242:SF7">
    <property type="entry name" value="HHH-GPD DOMAIN-CONTAINING PROTEIN"/>
    <property type="match status" value="1"/>
</dbReference>
<dbReference type="CDD" id="cd00056">
    <property type="entry name" value="ENDO3c"/>
    <property type="match status" value="1"/>
</dbReference>
<gene>
    <name evidence="5" type="ORF">MNBD_NITROSPINAE02-533</name>
</gene>
<protein>
    <recommendedName>
        <fullName evidence="2">DNA-(apurinic or apyrimidinic site) lyase</fullName>
        <ecNumber evidence="2">4.2.99.18</ecNumber>
    </recommendedName>
</protein>
<dbReference type="GO" id="GO:0034039">
    <property type="term" value="F:8-oxo-7,8-dihydroguanine DNA N-glycosylase activity"/>
    <property type="evidence" value="ECO:0007669"/>
    <property type="project" value="TreeGrafter"/>
</dbReference>
<sequence length="295" mass="33252">MGSIILKAGGPFSLKLTAMSHGFCQAPPFEWDKAKEELSMAVKLGSRKPMVITIKESREGALIKTGETLGLDEKKILKKTVAHCLRLDEDFSRFYEMCESEPKLKNAATHGAGRMLRSPNAFEDIVKSICGTNIAWSQAVKAIHAICRLGERAGEGDRRMFPTPKKISNAGAKWLRQEARVGYRAEYIIELCDNVLDRSLDLAKVDKGKLEGEELRKFFLSIKGIGKSTAHYLLMLHGEYSYLSIDSATHAFMKKLTGKKMTDSDIEKRYSEYGRWKALVLWYEWLSGSGWMEKV</sequence>
<dbReference type="SMART" id="SM00478">
    <property type="entry name" value="ENDO3c"/>
    <property type="match status" value="1"/>
</dbReference>
<evidence type="ECO:0000256" key="2">
    <source>
        <dbReference type="ARBA" id="ARBA00012720"/>
    </source>
</evidence>
<dbReference type="EMBL" id="UOGE01000027">
    <property type="protein sequence ID" value="VAX17777.1"/>
    <property type="molecule type" value="Genomic_DNA"/>
</dbReference>
<dbReference type="Gene3D" id="1.10.340.30">
    <property type="entry name" value="Hypothetical protein, domain 2"/>
    <property type="match status" value="1"/>
</dbReference>
<evidence type="ECO:0000256" key="1">
    <source>
        <dbReference type="ARBA" id="ARBA00010679"/>
    </source>
</evidence>
<proteinExistence type="inferred from homology"/>
<evidence type="ECO:0000313" key="5">
    <source>
        <dbReference type="EMBL" id="VAX17777.1"/>
    </source>
</evidence>
<reference evidence="5" key="1">
    <citation type="submission" date="2018-06" db="EMBL/GenBank/DDBJ databases">
        <authorList>
            <person name="Zhirakovskaya E."/>
        </authorList>
    </citation>
    <scope>NUCLEOTIDE SEQUENCE</scope>
</reference>
<dbReference type="GO" id="GO:0140078">
    <property type="term" value="F:class I DNA-(apurinic or apyrimidinic site) endonuclease activity"/>
    <property type="evidence" value="ECO:0007669"/>
    <property type="project" value="UniProtKB-EC"/>
</dbReference>